<dbReference type="RefSeq" id="WP_052451325.1">
    <property type="nucleotide sequence ID" value="NZ_JXDG01000056.1"/>
</dbReference>
<protein>
    <recommendedName>
        <fullName evidence="3">DUF998 domain-containing protein</fullName>
    </recommendedName>
</protein>
<dbReference type="EMBL" id="JXDG01000056">
    <property type="protein sequence ID" value="KIH82076.1"/>
    <property type="molecule type" value="Genomic_DNA"/>
</dbReference>
<organism evidence="1 2">
    <name type="scientific">Pseudomonas batumici</name>
    <dbReference type="NCBI Taxonomy" id="226910"/>
    <lineage>
        <taxon>Bacteria</taxon>
        <taxon>Pseudomonadati</taxon>
        <taxon>Pseudomonadota</taxon>
        <taxon>Gammaproteobacteria</taxon>
        <taxon>Pseudomonadales</taxon>
        <taxon>Pseudomonadaceae</taxon>
        <taxon>Pseudomonas</taxon>
    </lineage>
</organism>
<evidence type="ECO:0000313" key="2">
    <source>
        <dbReference type="Proteomes" id="UP000031535"/>
    </source>
</evidence>
<proteinExistence type="predicted"/>
<evidence type="ECO:0000313" key="1">
    <source>
        <dbReference type="EMBL" id="KIH82076.1"/>
    </source>
</evidence>
<comment type="caution">
    <text evidence="1">The sequence shown here is derived from an EMBL/GenBank/DDBJ whole genome shotgun (WGS) entry which is preliminary data.</text>
</comment>
<dbReference type="OrthoDB" id="679392at2"/>
<accession>A0A0C2HY72</accession>
<evidence type="ECO:0008006" key="3">
    <source>
        <dbReference type="Google" id="ProtNLM"/>
    </source>
</evidence>
<dbReference type="AlphaFoldDB" id="A0A0C2HY72"/>
<dbReference type="STRING" id="226910.UCMB321_4077"/>
<name>A0A0C2HY72_9PSED</name>
<dbReference type="PATRIC" id="fig|226910.6.peg.4071"/>
<keyword evidence="2" id="KW-1185">Reference proteome</keyword>
<gene>
    <name evidence="1" type="ORF">UCMB321_4077</name>
</gene>
<reference evidence="1 2" key="1">
    <citation type="submission" date="2015-01" db="EMBL/GenBank/DDBJ databases">
        <title>Complete genome of Pseudomonas batumici UCM B-321 producer of the batumin antibiotic with strong antistaphilococcal and potential anticancer activity.</title>
        <authorList>
            <person name="Klochko V.V."/>
            <person name="Zelena L.B."/>
            <person name="Elena K.A."/>
            <person name="Reva O.N."/>
        </authorList>
    </citation>
    <scope>NUCLEOTIDE SEQUENCE [LARGE SCALE GENOMIC DNA]</scope>
    <source>
        <strain evidence="1 2">UCM B-321</strain>
    </source>
</reference>
<sequence>MHKALRRFGCMAGLLTPFWLVVGVALAGALYPGYSHLNQAMSELGALGAPTHELSPLINNLPLGLLFFAFGVTVFACFEGRGLAQISGVLIALHGIASLFTGYFSCDAGCGLQNPSFSQTVHNSAGLVMFLTLVIANALWVYLAGRLLGSRAFAWFSLACTLVALAALPLMGLAVAQGEGFGLYQRLNYGASVVWIGVFAGLLLAREKRRAEQD</sequence>
<dbReference type="InterPro" id="IPR009339">
    <property type="entry name" value="DUF998"/>
</dbReference>
<dbReference type="Proteomes" id="UP000031535">
    <property type="component" value="Unassembled WGS sequence"/>
</dbReference>
<dbReference type="Pfam" id="PF06197">
    <property type="entry name" value="DUF998"/>
    <property type="match status" value="1"/>
</dbReference>